<sequence>MLMENFLCSKDYWGLVENGIPAAAEGVVLIDAQRKNIDDQKLKDLKTKNYLFQALNRSILETVGEFVNEYFARTLTIANRMKANCENKGDVAIVEKILRSMTPKFDYVVCSIEESKDIDTLTIDELQSSLLVHEQCMSSHVEEEHALKITHGDHSGGRSRECPSKENETNYAETQEEMLLMAYMDMNKADREDMWFLDLGSSNHMCGMKEYFLDSDESFKDSVNLANNSSMVVIGKGNVRLQVNGIVQIITRVFYVSELKNNLLSIGQLQENGLTILFQSGKCKGPTYLDINENYGVTLRKEQQTLQLVPRHVNEELKKKAFKSIKNAFSMKDDGVALNSKELKKMISKSIKQGFVDELVVKGRMEKKNHDRRDIAQVVGAVTRFMKNLEREHWNIVKRILRYIKGVSNVALCFGGSEFIVKGYVDLDFAGNLNKRKCTMGYVFTLIGGVVS</sequence>
<accession>A5AN89</accession>
<dbReference type="EMBL" id="AM430618">
    <property type="protein sequence ID" value="CAN62648.1"/>
    <property type="molecule type" value="Genomic_DNA"/>
</dbReference>
<gene>
    <name evidence="3" type="ORF">VITISV_013220</name>
</gene>
<dbReference type="Pfam" id="PF14223">
    <property type="entry name" value="Retrotran_gag_2"/>
    <property type="match status" value="1"/>
</dbReference>
<dbReference type="PANTHER" id="PTHR11439:SF467">
    <property type="entry name" value="INTEGRASE CATALYTIC DOMAIN-CONTAINING PROTEIN"/>
    <property type="match status" value="1"/>
</dbReference>
<dbReference type="Pfam" id="PF22936">
    <property type="entry name" value="Pol_BBD"/>
    <property type="match status" value="1"/>
</dbReference>
<feature type="compositionally biased region" description="Basic and acidic residues" evidence="1">
    <location>
        <begin position="149"/>
        <end position="168"/>
    </location>
</feature>
<dbReference type="AlphaFoldDB" id="A5AN89"/>
<evidence type="ECO:0000313" key="3">
    <source>
        <dbReference type="EMBL" id="CAN62648.1"/>
    </source>
</evidence>
<name>A5AN89_VITVI</name>
<dbReference type="InterPro" id="IPR054722">
    <property type="entry name" value="PolX-like_BBD"/>
</dbReference>
<organism evidence="3">
    <name type="scientific">Vitis vinifera</name>
    <name type="common">Grape</name>
    <dbReference type="NCBI Taxonomy" id="29760"/>
    <lineage>
        <taxon>Eukaryota</taxon>
        <taxon>Viridiplantae</taxon>
        <taxon>Streptophyta</taxon>
        <taxon>Embryophyta</taxon>
        <taxon>Tracheophyta</taxon>
        <taxon>Spermatophyta</taxon>
        <taxon>Magnoliopsida</taxon>
        <taxon>eudicotyledons</taxon>
        <taxon>Gunneridae</taxon>
        <taxon>Pentapetalae</taxon>
        <taxon>rosids</taxon>
        <taxon>Vitales</taxon>
        <taxon>Vitaceae</taxon>
        <taxon>Viteae</taxon>
        <taxon>Vitis</taxon>
    </lineage>
</organism>
<evidence type="ECO:0000259" key="2">
    <source>
        <dbReference type="Pfam" id="PF22936"/>
    </source>
</evidence>
<reference evidence="3" key="1">
    <citation type="journal article" date="2007" name="PLoS ONE">
        <title>The first genome sequence of an elite grapevine cultivar (Pinot noir Vitis vinifera L.): coping with a highly heterozygous genome.</title>
        <authorList>
            <person name="Velasco R."/>
            <person name="Zharkikh A."/>
            <person name="Troggio M."/>
            <person name="Cartwright D.A."/>
            <person name="Cestaro A."/>
            <person name="Pruss D."/>
            <person name="Pindo M."/>
            <person name="FitzGerald L.M."/>
            <person name="Vezzulli S."/>
            <person name="Reid J."/>
            <person name="Malacarne G."/>
            <person name="Iliev D."/>
            <person name="Coppola G."/>
            <person name="Wardell B."/>
            <person name="Micheletti D."/>
            <person name="Macalma T."/>
            <person name="Facci M."/>
            <person name="Mitchell J.T."/>
            <person name="Perazzolli M."/>
            <person name="Eldredge G."/>
            <person name="Gatto P."/>
            <person name="Oyzerski R."/>
            <person name="Moretto M."/>
            <person name="Gutin N."/>
            <person name="Stefanini M."/>
            <person name="Chen Y."/>
            <person name="Segala C."/>
            <person name="Davenport C."/>
            <person name="Dematte L."/>
            <person name="Mraz A."/>
            <person name="Battilana J."/>
            <person name="Stormo K."/>
            <person name="Costa F."/>
            <person name="Tao Q."/>
            <person name="Si-Ammour A."/>
            <person name="Harkins T."/>
            <person name="Lackey A."/>
            <person name="Perbost C."/>
            <person name="Taillon B."/>
            <person name="Stella A."/>
            <person name="Solovyev V."/>
            <person name="Fawcett J.A."/>
            <person name="Sterck L."/>
            <person name="Vandepoele K."/>
            <person name="Grando S.M."/>
            <person name="Toppo S."/>
            <person name="Moser C."/>
            <person name="Lanchbury J."/>
            <person name="Bogden R."/>
            <person name="Skolnick M."/>
            <person name="Sgaramella V."/>
            <person name="Bhatnagar S.K."/>
            <person name="Fontana P."/>
            <person name="Gutin A."/>
            <person name="Van de Peer Y."/>
            <person name="Salamini F."/>
            <person name="Viola R."/>
        </authorList>
    </citation>
    <scope>NUCLEOTIDE SEQUENCE</scope>
</reference>
<proteinExistence type="predicted"/>
<evidence type="ECO:0000256" key="1">
    <source>
        <dbReference type="SAM" id="MobiDB-lite"/>
    </source>
</evidence>
<protein>
    <recommendedName>
        <fullName evidence="2">Retrovirus-related Pol polyprotein from transposon TNT 1-94-like beta-barrel domain-containing protein</fullName>
    </recommendedName>
</protein>
<feature type="domain" description="Retrovirus-related Pol polyprotein from transposon TNT 1-94-like beta-barrel" evidence="2">
    <location>
        <begin position="195"/>
        <end position="273"/>
    </location>
</feature>
<feature type="region of interest" description="Disordered" evidence="1">
    <location>
        <begin position="149"/>
        <end position="169"/>
    </location>
</feature>
<dbReference type="PANTHER" id="PTHR11439">
    <property type="entry name" value="GAG-POL-RELATED RETROTRANSPOSON"/>
    <property type="match status" value="1"/>
</dbReference>